<dbReference type="RefSeq" id="WP_320943931.1">
    <property type="nucleotide sequence ID" value="NZ_BAABEU010000007.1"/>
</dbReference>
<dbReference type="Proteomes" id="UP001323798">
    <property type="component" value="Chromosome"/>
</dbReference>
<gene>
    <name evidence="2" type="ORF">SM116_08075</name>
</gene>
<dbReference type="EMBL" id="CP139368">
    <property type="protein sequence ID" value="WPR91230.1"/>
    <property type="molecule type" value="Genomic_DNA"/>
</dbReference>
<evidence type="ECO:0008006" key="4">
    <source>
        <dbReference type="Google" id="ProtNLM"/>
    </source>
</evidence>
<evidence type="ECO:0000313" key="3">
    <source>
        <dbReference type="Proteomes" id="UP001323798"/>
    </source>
</evidence>
<keyword evidence="3" id="KW-1185">Reference proteome</keyword>
<keyword evidence="1" id="KW-1133">Transmembrane helix</keyword>
<accession>A0ABZ0SS13</accession>
<reference evidence="2 3" key="1">
    <citation type="submission" date="2023-11" db="EMBL/GenBank/DDBJ databases">
        <title>Genome sequence of Microbacterium rhizosphaerae KACC 19337.</title>
        <authorList>
            <person name="Choi H."/>
            <person name="Kim S."/>
            <person name="Kim Y."/>
            <person name="Kwon S.-W."/>
            <person name="Heo J."/>
        </authorList>
    </citation>
    <scope>NUCLEOTIDE SEQUENCE [LARGE SCALE GENOMIC DNA]</scope>
    <source>
        <strain evidence="2 3">KACC 19337</strain>
    </source>
</reference>
<protein>
    <recommendedName>
        <fullName evidence="4">Sporulation protein</fullName>
    </recommendedName>
</protein>
<proteinExistence type="predicted"/>
<keyword evidence="1" id="KW-0472">Membrane</keyword>
<organism evidence="2 3">
    <name type="scientific">Microbacterium rhizosphaerae</name>
    <dbReference type="NCBI Taxonomy" id="1678237"/>
    <lineage>
        <taxon>Bacteria</taxon>
        <taxon>Bacillati</taxon>
        <taxon>Actinomycetota</taxon>
        <taxon>Actinomycetes</taxon>
        <taxon>Micrococcales</taxon>
        <taxon>Microbacteriaceae</taxon>
        <taxon>Microbacterium</taxon>
    </lineage>
</organism>
<name>A0ABZ0SS13_9MICO</name>
<evidence type="ECO:0000256" key="1">
    <source>
        <dbReference type="SAM" id="Phobius"/>
    </source>
</evidence>
<keyword evidence="1" id="KW-0812">Transmembrane</keyword>
<evidence type="ECO:0000313" key="2">
    <source>
        <dbReference type="EMBL" id="WPR91230.1"/>
    </source>
</evidence>
<feature type="transmembrane region" description="Helical" evidence="1">
    <location>
        <begin position="80"/>
        <end position="97"/>
    </location>
</feature>
<sequence>MPNLALDLGRQATDFGVKSAYGERQDVDGVTVIPVAISWSGFGGGSDEAGNGGGGGGGYAIPVGAYLGSGGSVRFEPNPIALLAVAVPFLFVAGFAISRAGRAFSRVIRAFK</sequence>